<feature type="domain" description="Methyltransferase FkbM" evidence="1">
    <location>
        <begin position="32"/>
        <end position="190"/>
    </location>
</feature>
<comment type="caution">
    <text evidence="2">The sequence shown here is derived from an EMBL/GenBank/DDBJ whole genome shotgun (WGS) entry which is preliminary data.</text>
</comment>
<gene>
    <name evidence="2" type="ORF">AUR64_07595</name>
</gene>
<dbReference type="InterPro" id="IPR006342">
    <property type="entry name" value="FkbM_mtfrase"/>
</dbReference>
<dbReference type="SUPFAM" id="SSF53335">
    <property type="entry name" value="S-adenosyl-L-methionine-dependent methyltransferases"/>
    <property type="match status" value="1"/>
</dbReference>
<dbReference type="AlphaFoldDB" id="A0A0W1RD92"/>
<reference evidence="2 3" key="1">
    <citation type="submission" date="2015-12" db="EMBL/GenBank/DDBJ databases">
        <title>Haloprofundus marisrubri gen. nov., sp. nov., an extremely halophilic archaeon isolated from the Discovery deep brine-seawater interface in the Red Sea.</title>
        <authorList>
            <person name="Zhang G."/>
            <person name="Stingl U."/>
            <person name="Rashid M."/>
        </authorList>
    </citation>
    <scope>NUCLEOTIDE SEQUENCE [LARGE SCALE GENOMIC DNA]</scope>
    <source>
        <strain evidence="2 3">SB9</strain>
    </source>
</reference>
<evidence type="ECO:0000313" key="2">
    <source>
        <dbReference type="EMBL" id="KTG11020.1"/>
    </source>
</evidence>
<proteinExistence type="predicted"/>
<dbReference type="STRING" id="1514971.AUR64_07595"/>
<evidence type="ECO:0000313" key="3">
    <source>
        <dbReference type="Proteomes" id="UP000054387"/>
    </source>
</evidence>
<dbReference type="InterPro" id="IPR029063">
    <property type="entry name" value="SAM-dependent_MTases_sf"/>
</dbReference>
<dbReference type="PANTHER" id="PTHR34203">
    <property type="entry name" value="METHYLTRANSFERASE, FKBM FAMILY PROTEIN"/>
    <property type="match status" value="1"/>
</dbReference>
<accession>A0A0W1RD92</accession>
<protein>
    <recommendedName>
        <fullName evidence="1">Methyltransferase FkbM domain-containing protein</fullName>
    </recommendedName>
</protein>
<name>A0A0W1RD92_9EURY</name>
<dbReference type="Pfam" id="PF05050">
    <property type="entry name" value="Methyltransf_21"/>
    <property type="match status" value="1"/>
</dbReference>
<dbReference type="EMBL" id="LOPU01000016">
    <property type="protein sequence ID" value="KTG11020.1"/>
    <property type="molecule type" value="Genomic_DNA"/>
</dbReference>
<organism evidence="2 3">
    <name type="scientific">Haloprofundus marisrubri</name>
    <dbReference type="NCBI Taxonomy" id="1514971"/>
    <lineage>
        <taxon>Archaea</taxon>
        <taxon>Methanobacteriati</taxon>
        <taxon>Methanobacteriota</taxon>
        <taxon>Stenosarchaea group</taxon>
        <taxon>Halobacteria</taxon>
        <taxon>Halobacteriales</taxon>
        <taxon>Haloferacaceae</taxon>
        <taxon>Haloprofundus</taxon>
    </lineage>
</organism>
<sequence length="228" mass="24768">MEWNNIENRIWDEEAVLKHLLAHTEADDVFYDIGANIGIYSCLVDSLLTDGTVVAFEPYPPNVERLRINLAANGIDTPVQQRPLSDRPKTATFYLYDTDKAGAQHGSLDTDYPSGDPIGSFSIDTVAGDWLVERGEIPAPSVVKIDVQGTGTAVIDGLEESLSADRCRLVYAEAHGNAEQLRSRLQRLGFSTVTLGVDRPGKEPTVVGYRDGVSLPTADAETTSTAVF</sequence>
<dbReference type="NCBIfam" id="TIGR01444">
    <property type="entry name" value="fkbM_fam"/>
    <property type="match status" value="1"/>
</dbReference>
<dbReference type="Proteomes" id="UP000054387">
    <property type="component" value="Unassembled WGS sequence"/>
</dbReference>
<dbReference type="PANTHER" id="PTHR34203:SF15">
    <property type="entry name" value="SLL1173 PROTEIN"/>
    <property type="match status" value="1"/>
</dbReference>
<dbReference type="Gene3D" id="3.40.50.150">
    <property type="entry name" value="Vaccinia Virus protein VP39"/>
    <property type="match status" value="1"/>
</dbReference>
<evidence type="ECO:0000259" key="1">
    <source>
        <dbReference type="Pfam" id="PF05050"/>
    </source>
</evidence>
<dbReference type="InterPro" id="IPR052514">
    <property type="entry name" value="SAM-dependent_MTase"/>
</dbReference>
<keyword evidence="3" id="KW-1185">Reference proteome</keyword>